<dbReference type="AlphaFoldDB" id="A0A0B8Q3A6"/>
<protein>
    <submittedName>
        <fullName evidence="1">Uncharacterized protein</fullName>
    </submittedName>
</protein>
<gene>
    <name evidence="1" type="ORF">JCM19241_5286</name>
</gene>
<sequence>MSLSTQTQEKIYAGVLGKIIGVYAGRPFENWSWEKSKVLW</sequence>
<reference evidence="1 2" key="2">
    <citation type="submission" date="2015-01" db="EMBL/GenBank/DDBJ databases">
        <authorList>
            <consortium name="NBRP consortium"/>
            <person name="Sawabe T."/>
            <person name="Meirelles P."/>
            <person name="Feng G."/>
            <person name="Sayaka M."/>
            <person name="Hattori M."/>
            <person name="Ohkuma M."/>
        </authorList>
    </citation>
    <scope>NUCLEOTIDE SEQUENCE [LARGE SCALE GENOMIC DNA]</scope>
    <source>
        <strain evidence="2">JCM 19241</strain>
    </source>
</reference>
<evidence type="ECO:0000313" key="2">
    <source>
        <dbReference type="Proteomes" id="UP000031666"/>
    </source>
</evidence>
<dbReference type="STRING" id="1481914.JCM19241_5286"/>
<proteinExistence type="predicted"/>
<reference evidence="1 2" key="1">
    <citation type="submission" date="2015-01" db="EMBL/GenBank/DDBJ databases">
        <title>Vibrio sp. C94 JCM 19241 whole genome shotgun sequence.</title>
        <authorList>
            <person name="Sawabe T."/>
            <person name="Meirelles P."/>
            <person name="Feng G."/>
            <person name="Sayaka M."/>
            <person name="Hattori M."/>
            <person name="Ohkuma M."/>
        </authorList>
    </citation>
    <scope>NUCLEOTIDE SEQUENCE [LARGE SCALE GENOMIC DNA]</scope>
    <source>
        <strain evidence="2">JCM 19241</strain>
    </source>
</reference>
<accession>A0A0B8Q3A6</accession>
<organism evidence="1 2">
    <name type="scientific">Vibrio ishigakensis</name>
    <dbReference type="NCBI Taxonomy" id="1481914"/>
    <lineage>
        <taxon>Bacteria</taxon>
        <taxon>Pseudomonadati</taxon>
        <taxon>Pseudomonadota</taxon>
        <taxon>Gammaproteobacteria</taxon>
        <taxon>Vibrionales</taxon>
        <taxon>Vibrionaceae</taxon>
        <taxon>Vibrio</taxon>
    </lineage>
</organism>
<dbReference type="Proteomes" id="UP000031666">
    <property type="component" value="Unassembled WGS sequence"/>
</dbReference>
<name>A0A0B8Q3A6_9VIBR</name>
<dbReference type="EMBL" id="BBSC01000002">
    <property type="protein sequence ID" value="GAM74090.1"/>
    <property type="molecule type" value="Genomic_DNA"/>
</dbReference>
<evidence type="ECO:0000313" key="1">
    <source>
        <dbReference type="EMBL" id="GAM74090.1"/>
    </source>
</evidence>
<comment type="caution">
    <text evidence="1">The sequence shown here is derived from an EMBL/GenBank/DDBJ whole genome shotgun (WGS) entry which is preliminary data.</text>
</comment>